<dbReference type="Pfam" id="PF10675">
    <property type="entry name" value="DUF2489"/>
    <property type="match status" value="1"/>
</dbReference>
<protein>
    <recommendedName>
        <fullName evidence="2">DUF2489 domain-containing protein</fullName>
    </recommendedName>
</protein>
<organism evidence="3 4">
    <name type="scientific">Alcanivorax borkumensis (strain ATCC 700651 / DSM 11573 / NCIMB 13689 / SK2)</name>
    <dbReference type="NCBI Taxonomy" id="393595"/>
    <lineage>
        <taxon>Bacteria</taxon>
        <taxon>Pseudomonadati</taxon>
        <taxon>Pseudomonadota</taxon>
        <taxon>Gammaproteobacteria</taxon>
        <taxon>Oceanospirillales</taxon>
        <taxon>Alcanivoracaceae</taxon>
        <taxon>Alcanivorax</taxon>
    </lineage>
</organism>
<feature type="domain" description="DUF2489" evidence="2">
    <location>
        <begin position="22"/>
        <end position="146"/>
    </location>
</feature>
<dbReference type="EMBL" id="AM286690">
    <property type="protein sequence ID" value="CAL16889.1"/>
    <property type="molecule type" value="Genomic_DNA"/>
</dbReference>
<evidence type="ECO:0000259" key="2">
    <source>
        <dbReference type="Pfam" id="PF10675"/>
    </source>
</evidence>
<evidence type="ECO:0000313" key="4">
    <source>
        <dbReference type="Proteomes" id="UP000008871"/>
    </source>
</evidence>
<sequence>MAMAGQVILAIVIGLMIGGLLGVLIWKIWMVRHRRIEKQAEMARSEAQYLQILDSLEVLCRVVNQKQVELSEAAIRISALLDSLPADISPKVDVSDIHQFAQICQQFDRGDTRQGLTARARHNQDNYRWQLEEEQEVVVGDAVQRLVTVLPSWRVLLLSGSSK</sequence>
<dbReference type="KEGG" id="abo:ABO_1441"/>
<keyword evidence="1" id="KW-0812">Transmembrane</keyword>
<dbReference type="InterPro" id="IPR019617">
    <property type="entry name" value="DUF2489"/>
</dbReference>
<dbReference type="AlphaFoldDB" id="Q0VPK9"/>
<name>Q0VPK9_ALCBS</name>
<feature type="transmembrane region" description="Helical" evidence="1">
    <location>
        <begin position="6"/>
        <end position="29"/>
    </location>
</feature>
<accession>Q0VPK9</accession>
<dbReference type="STRING" id="393595.ABO_1441"/>
<gene>
    <name evidence="3" type="ordered locus">ABO_1441</name>
</gene>
<evidence type="ECO:0000313" key="3">
    <source>
        <dbReference type="EMBL" id="CAL16889.1"/>
    </source>
</evidence>
<dbReference type="Proteomes" id="UP000008871">
    <property type="component" value="Chromosome"/>
</dbReference>
<keyword evidence="1" id="KW-1133">Transmembrane helix</keyword>
<reference evidence="3 4" key="1">
    <citation type="journal article" date="2006" name="Nat. Biotechnol.">
        <title>Genome sequence of the ubiquitous hydrocarbon-degrading marine bacterium Alcanivorax borkumensis.</title>
        <authorList>
            <person name="Schneiker S."/>
            <person name="Martins dos Santos V.A.P."/>
            <person name="Bartels D."/>
            <person name="Bekel T."/>
            <person name="Brecht M."/>
            <person name="Buhrmester J."/>
            <person name="Chernikova T.N."/>
            <person name="Denaro R."/>
            <person name="Ferrer M."/>
            <person name="Gertler C."/>
            <person name="Goesmann A."/>
            <person name="Golyshina O.V."/>
            <person name="Kaminski F."/>
            <person name="Khachane A.N."/>
            <person name="Lang S."/>
            <person name="Linke B."/>
            <person name="McHardy A.C."/>
            <person name="Meyer F."/>
            <person name="Nechitaylo T."/>
            <person name="Puehler A."/>
            <person name="Regenhardt D."/>
            <person name="Rupp O."/>
            <person name="Sabirova J.S."/>
            <person name="Selbitschka W."/>
            <person name="Yakimov M.M."/>
            <person name="Timmis K.N."/>
            <person name="Vorhoelter F.-J."/>
            <person name="Weidner S."/>
            <person name="Kaiser O."/>
            <person name="Golyshin P.N."/>
        </authorList>
    </citation>
    <scope>NUCLEOTIDE SEQUENCE [LARGE SCALE GENOMIC DNA]</scope>
    <source>
        <strain evidence="4">ATCC 700651 / DSM 11573 / NCIMB 13689 / SK2</strain>
    </source>
</reference>
<evidence type="ECO:0000256" key="1">
    <source>
        <dbReference type="SAM" id="Phobius"/>
    </source>
</evidence>
<proteinExistence type="predicted"/>
<dbReference type="HOGENOM" id="CLU_1674228_0_0_6"/>
<keyword evidence="4" id="KW-1185">Reference proteome</keyword>
<keyword evidence="1" id="KW-0472">Membrane</keyword>